<organism evidence="1 2">
    <name type="scientific">Falsibacillus pallidus</name>
    <dbReference type="NCBI Taxonomy" id="493781"/>
    <lineage>
        <taxon>Bacteria</taxon>
        <taxon>Bacillati</taxon>
        <taxon>Bacillota</taxon>
        <taxon>Bacilli</taxon>
        <taxon>Bacillales</taxon>
        <taxon>Bacillaceae</taxon>
        <taxon>Falsibacillus</taxon>
    </lineage>
</organism>
<comment type="caution">
    <text evidence="1">The sequence shown here is derived from an EMBL/GenBank/DDBJ whole genome shotgun (WGS) entry which is preliminary data.</text>
</comment>
<proteinExistence type="predicted"/>
<dbReference type="RefSeq" id="WP_158538417.1">
    <property type="nucleotide sequence ID" value="NZ_CP158866.1"/>
</dbReference>
<accession>A0A370GA34</accession>
<name>A0A370GA34_9BACI</name>
<reference evidence="1 2" key="1">
    <citation type="submission" date="2018-07" db="EMBL/GenBank/DDBJ databases">
        <title>Genomic Encyclopedia of Type Strains, Phase IV (KMG-IV): sequencing the most valuable type-strain genomes for metagenomic binning, comparative biology and taxonomic classification.</title>
        <authorList>
            <person name="Goeker M."/>
        </authorList>
    </citation>
    <scope>NUCLEOTIDE SEQUENCE [LARGE SCALE GENOMIC DNA]</scope>
    <source>
        <strain evidence="1 2">DSM 25281</strain>
    </source>
</reference>
<dbReference type="Proteomes" id="UP000255326">
    <property type="component" value="Unassembled WGS sequence"/>
</dbReference>
<keyword evidence="2" id="KW-1185">Reference proteome</keyword>
<dbReference type="EMBL" id="QQAY01000014">
    <property type="protein sequence ID" value="RDI39889.1"/>
    <property type="molecule type" value="Genomic_DNA"/>
</dbReference>
<sequence length="49" mass="5680">MKRDHDQVKRVISQLGKIGVKISKTKSRLELRKSLDEMKRIPSFAEPNS</sequence>
<dbReference type="OrthoDB" id="2972474at2"/>
<protein>
    <submittedName>
        <fullName evidence="1">Uncharacterized protein</fullName>
    </submittedName>
</protein>
<dbReference type="AlphaFoldDB" id="A0A370GA34"/>
<dbReference type="InterPro" id="IPR049839">
    <property type="entry name" value="Lmo0850-like"/>
</dbReference>
<evidence type="ECO:0000313" key="2">
    <source>
        <dbReference type="Proteomes" id="UP000255326"/>
    </source>
</evidence>
<dbReference type="NCBIfam" id="NF040845">
    <property type="entry name" value="lmo0850_fam"/>
    <property type="match status" value="1"/>
</dbReference>
<evidence type="ECO:0000313" key="1">
    <source>
        <dbReference type="EMBL" id="RDI39889.1"/>
    </source>
</evidence>
<gene>
    <name evidence="1" type="ORF">DFR59_11447</name>
</gene>